<evidence type="ECO:0000256" key="1">
    <source>
        <dbReference type="SAM" id="Phobius"/>
    </source>
</evidence>
<evidence type="ECO:0000313" key="3">
    <source>
        <dbReference type="Proteomes" id="UP001066276"/>
    </source>
</evidence>
<proteinExistence type="predicted"/>
<name>A0AAV7TV93_PLEWA</name>
<reference evidence="2" key="1">
    <citation type="journal article" date="2022" name="bioRxiv">
        <title>Sequencing and chromosome-scale assembly of the giantPleurodeles waltlgenome.</title>
        <authorList>
            <person name="Brown T."/>
            <person name="Elewa A."/>
            <person name="Iarovenko S."/>
            <person name="Subramanian E."/>
            <person name="Araus A.J."/>
            <person name="Petzold A."/>
            <person name="Susuki M."/>
            <person name="Suzuki K.-i.T."/>
            <person name="Hayashi T."/>
            <person name="Toyoda A."/>
            <person name="Oliveira C."/>
            <person name="Osipova E."/>
            <person name="Leigh N.D."/>
            <person name="Simon A."/>
            <person name="Yun M.H."/>
        </authorList>
    </citation>
    <scope>NUCLEOTIDE SEQUENCE</scope>
    <source>
        <strain evidence="2">20211129_DDA</strain>
        <tissue evidence="2">Liver</tissue>
    </source>
</reference>
<dbReference type="AlphaFoldDB" id="A0AAV7TV93"/>
<dbReference type="EMBL" id="JANPWB010000006">
    <property type="protein sequence ID" value="KAJ1179739.1"/>
    <property type="molecule type" value="Genomic_DNA"/>
</dbReference>
<keyword evidence="3" id="KW-1185">Reference proteome</keyword>
<dbReference type="Proteomes" id="UP001066276">
    <property type="component" value="Chromosome 3_2"/>
</dbReference>
<keyword evidence="1" id="KW-0812">Transmembrane</keyword>
<keyword evidence="1" id="KW-1133">Transmembrane helix</keyword>
<protein>
    <submittedName>
        <fullName evidence="2">Uncharacterized protein</fullName>
    </submittedName>
</protein>
<evidence type="ECO:0000313" key="2">
    <source>
        <dbReference type="EMBL" id="KAJ1179739.1"/>
    </source>
</evidence>
<organism evidence="2 3">
    <name type="scientific">Pleurodeles waltl</name>
    <name type="common">Iberian ribbed newt</name>
    <dbReference type="NCBI Taxonomy" id="8319"/>
    <lineage>
        <taxon>Eukaryota</taxon>
        <taxon>Metazoa</taxon>
        <taxon>Chordata</taxon>
        <taxon>Craniata</taxon>
        <taxon>Vertebrata</taxon>
        <taxon>Euteleostomi</taxon>
        <taxon>Amphibia</taxon>
        <taxon>Batrachia</taxon>
        <taxon>Caudata</taxon>
        <taxon>Salamandroidea</taxon>
        <taxon>Salamandridae</taxon>
        <taxon>Pleurodelinae</taxon>
        <taxon>Pleurodeles</taxon>
    </lineage>
</organism>
<gene>
    <name evidence="2" type="ORF">NDU88_004973</name>
</gene>
<keyword evidence="1" id="KW-0472">Membrane</keyword>
<accession>A0AAV7TV93</accession>
<comment type="caution">
    <text evidence="2">The sequence shown here is derived from an EMBL/GenBank/DDBJ whole genome shotgun (WGS) entry which is preliminary data.</text>
</comment>
<sequence>MEYLAEMCVGNFVSDVAGRKADGCSRTTNAFVLSLFLVTPIRTGVLCLFHLLRDVLGRESSADFRVLDRL</sequence>
<feature type="transmembrane region" description="Helical" evidence="1">
    <location>
        <begin position="30"/>
        <end position="52"/>
    </location>
</feature>